<evidence type="ECO:0000313" key="4">
    <source>
        <dbReference type="EMBL" id="GIU40374.1"/>
    </source>
</evidence>
<evidence type="ECO:0000259" key="3">
    <source>
        <dbReference type="PROSITE" id="PS50887"/>
    </source>
</evidence>
<dbReference type="Gene3D" id="3.20.20.450">
    <property type="entry name" value="EAL domain"/>
    <property type="match status" value="1"/>
</dbReference>
<dbReference type="SUPFAM" id="SSF55073">
    <property type="entry name" value="Nucleotide cyclase"/>
    <property type="match status" value="1"/>
</dbReference>
<dbReference type="NCBIfam" id="TIGR00254">
    <property type="entry name" value="GGDEF"/>
    <property type="match status" value="1"/>
</dbReference>
<dbReference type="InterPro" id="IPR050706">
    <property type="entry name" value="Cyclic-di-GMP_PDE-like"/>
</dbReference>
<dbReference type="Pfam" id="PF00990">
    <property type="entry name" value="GGDEF"/>
    <property type="match status" value="1"/>
</dbReference>
<comment type="caution">
    <text evidence="4">The sequence shown here is derived from an EMBL/GenBank/DDBJ whole genome shotgun (WGS) entry which is preliminary data.</text>
</comment>
<dbReference type="SUPFAM" id="SSF141868">
    <property type="entry name" value="EAL domain-like"/>
    <property type="match status" value="1"/>
</dbReference>
<dbReference type="CDD" id="cd01949">
    <property type="entry name" value="GGDEF"/>
    <property type="match status" value="1"/>
</dbReference>
<dbReference type="EMBL" id="BPEU01000011">
    <property type="protein sequence ID" value="GIU40374.1"/>
    <property type="molecule type" value="Genomic_DNA"/>
</dbReference>
<dbReference type="PANTHER" id="PTHR33121:SF71">
    <property type="entry name" value="OXYGEN SENSOR PROTEIN DOSP"/>
    <property type="match status" value="1"/>
</dbReference>
<keyword evidence="1" id="KW-1133">Transmembrane helix</keyword>
<feature type="domain" description="GGDEF" evidence="3">
    <location>
        <begin position="104"/>
        <end position="232"/>
    </location>
</feature>
<dbReference type="PANTHER" id="PTHR33121">
    <property type="entry name" value="CYCLIC DI-GMP PHOSPHODIESTERASE PDEF"/>
    <property type="match status" value="1"/>
</dbReference>
<keyword evidence="5" id="KW-1185">Reference proteome</keyword>
<gene>
    <name evidence="4" type="ORF">TUM3794_18120</name>
</gene>
<dbReference type="RefSeq" id="WP_028763292.1">
    <property type="nucleotide sequence ID" value="NZ_BPEU01000011.1"/>
</dbReference>
<dbReference type="InterPro" id="IPR000160">
    <property type="entry name" value="GGDEF_dom"/>
</dbReference>
<dbReference type="Proteomes" id="UP000773469">
    <property type="component" value="Unassembled WGS sequence"/>
</dbReference>
<reference evidence="4 5" key="1">
    <citation type="submission" date="2021-05" db="EMBL/GenBank/DDBJ databases">
        <title>Molecular characterization for Shewanella algae harboring chromosomal blaOXA-55-like strains isolated from clinical and environment sample.</title>
        <authorList>
            <person name="Ohama Y."/>
            <person name="Aoki K."/>
            <person name="Harada S."/>
            <person name="Moriya K."/>
            <person name="Ishii Y."/>
            <person name="Tateda K."/>
        </authorList>
    </citation>
    <scope>NUCLEOTIDE SEQUENCE [LARGE SCALE GENOMIC DNA]</scope>
    <source>
        <strain evidence="4 5">MBTL60-118</strain>
    </source>
</reference>
<sequence length="499" mass="56484">MSAIEYYWVIAYLIIVGIAGIIYWYWHRKADAKFLMALYNQLSKQHRNRQPLQVPNVPLRYIPLYVQLQQLLNHLPPPSGRDKLTGLINRVGLKAKLTRLMPVTRGMFVMFDLYRFRYVNDLLGFDFGDKLLVAMAQRLQGHVGDKEILARMNEDEFLIYFKQSLNETQLMALQQQLQQPIQINDTSIKLQVQLGYMDLAKHHSDVSQMLRRLDLALIRAKSSANLIASYVEGDDKSQHRQLTIISCFPRAIAQQELYLVYQPKYNVVGGGCTHVEALIRWNSSELGPISPGEFIPLLECAGMISILSHWVIEQVCLQQKHWRDSGIAMQVAVNLAIDDLSNSRLCEHLLSNLISCGLSPEVLAIEVTESQLMTDMSRTTEILSDLKRAGINVAIDDFGTGHSSLAYLKQLPIDEVKIDRAFLDNIETDARGQQLLNSAVGLAKGLGFTVTVEGVETTPVFKLLNTMNVDKIQGDLFAKPMTAAELEMNWRKLNQKISL</sequence>
<evidence type="ECO:0000259" key="2">
    <source>
        <dbReference type="PROSITE" id="PS50883"/>
    </source>
</evidence>
<evidence type="ECO:0000256" key="1">
    <source>
        <dbReference type="SAM" id="Phobius"/>
    </source>
</evidence>
<keyword evidence="1" id="KW-0472">Membrane</keyword>
<keyword evidence="1" id="KW-0812">Transmembrane</keyword>
<dbReference type="PROSITE" id="PS50883">
    <property type="entry name" value="EAL"/>
    <property type="match status" value="1"/>
</dbReference>
<accession>A0ABQ4P033</accession>
<dbReference type="Pfam" id="PF00563">
    <property type="entry name" value="EAL"/>
    <property type="match status" value="1"/>
</dbReference>
<dbReference type="CDD" id="cd01948">
    <property type="entry name" value="EAL"/>
    <property type="match status" value="1"/>
</dbReference>
<dbReference type="SMART" id="SM00052">
    <property type="entry name" value="EAL"/>
    <property type="match status" value="1"/>
</dbReference>
<dbReference type="PROSITE" id="PS50887">
    <property type="entry name" value="GGDEF"/>
    <property type="match status" value="1"/>
</dbReference>
<proteinExistence type="predicted"/>
<organism evidence="4 5">
    <name type="scientific">Shewanella colwelliana</name>
    <name type="common">Alteromonas colwelliana</name>
    <dbReference type="NCBI Taxonomy" id="23"/>
    <lineage>
        <taxon>Bacteria</taxon>
        <taxon>Pseudomonadati</taxon>
        <taxon>Pseudomonadota</taxon>
        <taxon>Gammaproteobacteria</taxon>
        <taxon>Alteromonadales</taxon>
        <taxon>Shewanellaceae</taxon>
        <taxon>Shewanella</taxon>
    </lineage>
</organism>
<name>A0ABQ4P033_SHECO</name>
<protein>
    <submittedName>
        <fullName evidence="4">GGDEF-domain containing protein</fullName>
    </submittedName>
</protein>
<feature type="domain" description="EAL" evidence="2">
    <location>
        <begin position="241"/>
        <end position="494"/>
    </location>
</feature>
<feature type="transmembrane region" description="Helical" evidence="1">
    <location>
        <begin position="6"/>
        <end position="26"/>
    </location>
</feature>
<dbReference type="InterPro" id="IPR001633">
    <property type="entry name" value="EAL_dom"/>
</dbReference>
<dbReference type="InterPro" id="IPR043128">
    <property type="entry name" value="Rev_trsase/Diguanyl_cyclase"/>
</dbReference>
<dbReference type="Gene3D" id="3.30.70.270">
    <property type="match status" value="1"/>
</dbReference>
<evidence type="ECO:0000313" key="5">
    <source>
        <dbReference type="Proteomes" id="UP000773469"/>
    </source>
</evidence>
<dbReference type="SMART" id="SM00267">
    <property type="entry name" value="GGDEF"/>
    <property type="match status" value="1"/>
</dbReference>
<dbReference type="InterPro" id="IPR029787">
    <property type="entry name" value="Nucleotide_cyclase"/>
</dbReference>
<dbReference type="InterPro" id="IPR035919">
    <property type="entry name" value="EAL_sf"/>
</dbReference>